<feature type="region of interest" description="Disordered" evidence="4">
    <location>
        <begin position="50"/>
        <end position="71"/>
    </location>
</feature>
<dbReference type="InterPro" id="IPR058039">
    <property type="entry name" value="At3g05675-like_ankyrin"/>
</dbReference>
<feature type="compositionally biased region" description="Low complexity" evidence="4">
    <location>
        <begin position="50"/>
        <end position="67"/>
    </location>
</feature>
<dbReference type="AlphaFoldDB" id="A0A8B8QIW6"/>
<proteinExistence type="predicted"/>
<sequence>MAAEDVVRSREVSAMIKQGFIPSQALSFSPSRATASASSLARGAFYSPSSSPSKTLSSPSPPHFSSSETAQQVLTRPTLFDMMSQEQHRLESSNALKSRLSKILSNAPFVNNIVANSVDCDGDLRFGSGDVRLTVVSRDGFRVSMDVHRRVLSEKSRYFAEKLRRDGGISHSVDIEISECDDLEAYVETVVLMYSEDLKKRLIGEGVDKVLGLLKVSSAIMFDIGISACLEYLEAVPWSNDEEERVISHLRQLQLHDSAAEVLQRVSAEPSTSSGADDILLRLLSGVLQAKDDKARREMKSIISRLLREEASDCIRGLDVSRDSLYHLCHRCLSSLILCLSEAAGPDENRRDRGTLMAEIAREADNMHWIVEILIDKSMGDEFVKLWADQKELAILHSKIPTVYRHEISRITAQLCVAMGKGLILVPKDTRLSLLSTWLEALYEDFGWMRRASRSMDKKLLEDGLGQTILTLPLPQQQAIFLNWFDRYLNKGDDCPDIQKAFEIWWRRAFIRQHGPELNNSHLQIAVCGYPN</sequence>
<dbReference type="KEGG" id="rarg:115752219"/>
<dbReference type="PROSITE" id="PS50097">
    <property type="entry name" value="BTB"/>
    <property type="match status" value="1"/>
</dbReference>
<dbReference type="OrthoDB" id="2014231at2759"/>
<dbReference type="Proteomes" id="UP000827889">
    <property type="component" value="Chromosome 6"/>
</dbReference>
<comment type="function">
    <text evidence="1">May act as a substrate-specific adapter of an E3 ubiquitin-protein ligase complex (CUL3-RBX1-BTB) which mediates the ubiquitination and subsequent proteasomal degradation of target proteins.</text>
</comment>
<dbReference type="InterPro" id="IPR038920">
    <property type="entry name" value="At3g05675-like"/>
</dbReference>
<comment type="pathway">
    <text evidence="2">Protein modification; protein ubiquitination.</text>
</comment>
<protein>
    <submittedName>
        <fullName evidence="7">BTB/POZ domain-containing protein At5g60050</fullName>
    </submittedName>
</protein>
<dbReference type="Pfam" id="PF25553">
    <property type="entry name" value="BTB-POZ_ANK-like"/>
    <property type="match status" value="1"/>
</dbReference>
<evidence type="ECO:0000256" key="3">
    <source>
        <dbReference type="ARBA" id="ARBA00022786"/>
    </source>
</evidence>
<evidence type="ECO:0000256" key="2">
    <source>
        <dbReference type="ARBA" id="ARBA00004906"/>
    </source>
</evidence>
<accession>A0A8B8QIW6</accession>
<evidence type="ECO:0000256" key="1">
    <source>
        <dbReference type="ARBA" id="ARBA00002668"/>
    </source>
</evidence>
<reference evidence="7" key="1">
    <citation type="submission" date="2025-08" db="UniProtKB">
        <authorList>
            <consortium name="RefSeq"/>
        </authorList>
    </citation>
    <scope>IDENTIFICATION</scope>
    <source>
        <tissue evidence="7">Leaf</tissue>
    </source>
</reference>
<organism evidence="6 7">
    <name type="scientific">Rhodamnia argentea</name>
    <dbReference type="NCBI Taxonomy" id="178133"/>
    <lineage>
        <taxon>Eukaryota</taxon>
        <taxon>Viridiplantae</taxon>
        <taxon>Streptophyta</taxon>
        <taxon>Embryophyta</taxon>
        <taxon>Tracheophyta</taxon>
        <taxon>Spermatophyta</taxon>
        <taxon>Magnoliopsida</taxon>
        <taxon>eudicotyledons</taxon>
        <taxon>Gunneridae</taxon>
        <taxon>Pentapetalae</taxon>
        <taxon>rosids</taxon>
        <taxon>malvids</taxon>
        <taxon>Myrtales</taxon>
        <taxon>Myrtaceae</taxon>
        <taxon>Myrtoideae</taxon>
        <taxon>Myrteae</taxon>
        <taxon>Australasian group</taxon>
        <taxon>Rhodamnia</taxon>
    </lineage>
</organism>
<evidence type="ECO:0000313" key="6">
    <source>
        <dbReference type="Proteomes" id="UP000827889"/>
    </source>
</evidence>
<evidence type="ECO:0000259" key="5">
    <source>
        <dbReference type="PROSITE" id="PS50097"/>
    </source>
</evidence>
<name>A0A8B8QIW6_9MYRT</name>
<evidence type="ECO:0000256" key="4">
    <source>
        <dbReference type="SAM" id="MobiDB-lite"/>
    </source>
</evidence>
<evidence type="ECO:0000313" key="7">
    <source>
        <dbReference type="RefSeq" id="XP_030546177.1"/>
    </source>
</evidence>
<dbReference type="PANTHER" id="PTHR31060:SF32">
    <property type="entry name" value="BTB_POZ DOMAIN PLANT PROTEIN"/>
    <property type="match status" value="1"/>
</dbReference>
<keyword evidence="6" id="KW-1185">Reference proteome</keyword>
<keyword evidence="3" id="KW-0833">Ubl conjugation pathway</keyword>
<dbReference type="RefSeq" id="XP_030546177.1">
    <property type="nucleotide sequence ID" value="XM_030690317.2"/>
</dbReference>
<dbReference type="GeneID" id="115752219"/>
<dbReference type="InterPro" id="IPR000210">
    <property type="entry name" value="BTB/POZ_dom"/>
</dbReference>
<gene>
    <name evidence="7" type="primary">LOC115752219</name>
</gene>
<feature type="domain" description="BTB" evidence="5">
    <location>
        <begin position="129"/>
        <end position="202"/>
    </location>
</feature>
<dbReference type="GO" id="GO:0016567">
    <property type="term" value="P:protein ubiquitination"/>
    <property type="evidence" value="ECO:0007669"/>
    <property type="project" value="UniProtKB-UniPathway"/>
</dbReference>
<dbReference type="UniPathway" id="UPA00143"/>
<dbReference type="PANTHER" id="PTHR31060">
    <property type="entry name" value="OSJNBA0011J08.25 PROTEIN-RELATED"/>
    <property type="match status" value="1"/>
</dbReference>